<dbReference type="GO" id="GO:0010181">
    <property type="term" value="F:FMN binding"/>
    <property type="evidence" value="ECO:0007669"/>
    <property type="project" value="TreeGrafter"/>
</dbReference>
<gene>
    <name evidence="4" type="ORF">JCM19237_3766</name>
</gene>
<sequence>MYVQHRLLEHGAEVWQWLQEGAHVYVCGDANRMAKDVHDALLTIAEQQGQQTREQAEQYLNELRKSKRYQKDVY</sequence>
<dbReference type="GO" id="GO:0005829">
    <property type="term" value="C:cytosol"/>
    <property type="evidence" value="ECO:0007669"/>
    <property type="project" value="TreeGrafter"/>
</dbReference>
<dbReference type="eggNOG" id="COG0369">
    <property type="taxonomic scope" value="Bacteria"/>
</dbReference>
<organism evidence="4 5">
    <name type="scientific">Photobacterium aphoticum</name>
    <dbReference type="NCBI Taxonomy" id="754436"/>
    <lineage>
        <taxon>Bacteria</taxon>
        <taxon>Pseudomonadati</taxon>
        <taxon>Pseudomonadota</taxon>
        <taxon>Gammaproteobacteria</taxon>
        <taxon>Vibrionales</taxon>
        <taxon>Vibrionaceae</taxon>
        <taxon>Photobacterium</taxon>
    </lineage>
</organism>
<dbReference type="PANTHER" id="PTHR19384:SF128">
    <property type="entry name" value="NADPH OXIDOREDUCTASE A"/>
    <property type="match status" value="1"/>
</dbReference>
<dbReference type="EMBL" id="BBMN01000025">
    <property type="protein sequence ID" value="GAL08404.1"/>
    <property type="molecule type" value="Genomic_DNA"/>
</dbReference>
<dbReference type="InterPro" id="IPR039261">
    <property type="entry name" value="FNR_nucleotide-bd"/>
</dbReference>
<dbReference type="Proteomes" id="UP000029227">
    <property type="component" value="Unassembled WGS sequence"/>
</dbReference>
<dbReference type="STRING" id="754436.JCM19237_3766"/>
<dbReference type="Gene3D" id="3.40.50.80">
    <property type="entry name" value="Nucleotide-binding domain of ferredoxin-NADP reductase (FNR) module"/>
    <property type="match status" value="1"/>
</dbReference>
<dbReference type="GO" id="GO:0004783">
    <property type="term" value="F:sulfite reductase (NADPH) activity"/>
    <property type="evidence" value="ECO:0007669"/>
    <property type="project" value="UniProtKB-EC"/>
</dbReference>
<name>A0A090R2R6_9GAMM</name>
<keyword evidence="3" id="KW-0288">FMN</keyword>
<reference evidence="4 5" key="1">
    <citation type="journal article" date="2014" name="Genome Announc.">
        <title>Draft Genome Sequences of Two Vibrionaceae Species, Vibrio ponticus C121 and Photobacterium aphoticum C119, Isolated as Coral Reef Microbiota.</title>
        <authorList>
            <person name="Al-saari N."/>
            <person name="Meirelles P.M."/>
            <person name="Mino S."/>
            <person name="Suda W."/>
            <person name="Oshima K."/>
            <person name="Hattori M."/>
            <person name="Ohkuma M."/>
            <person name="Thompson F.L."/>
            <person name="Gomez-Gil B."/>
            <person name="Sawabe T."/>
            <person name="Sawabe T."/>
        </authorList>
    </citation>
    <scope>NUCLEOTIDE SEQUENCE [LARGE SCALE GENOMIC DNA]</scope>
    <source>
        <strain evidence="4 5">JCM 19237</strain>
    </source>
</reference>
<evidence type="ECO:0000313" key="4">
    <source>
        <dbReference type="EMBL" id="GAL08404.1"/>
    </source>
</evidence>
<evidence type="ECO:0000256" key="2">
    <source>
        <dbReference type="ARBA" id="ARBA00022630"/>
    </source>
</evidence>
<keyword evidence="2" id="KW-0285">Flavoprotein</keyword>
<dbReference type="GO" id="GO:0050660">
    <property type="term" value="F:flavin adenine dinucleotide binding"/>
    <property type="evidence" value="ECO:0007669"/>
    <property type="project" value="TreeGrafter"/>
</dbReference>
<evidence type="ECO:0000313" key="5">
    <source>
        <dbReference type="Proteomes" id="UP000029227"/>
    </source>
</evidence>
<proteinExistence type="predicted"/>
<keyword evidence="4" id="KW-0560">Oxidoreductase</keyword>
<comment type="caution">
    <text evidence="4">The sequence shown here is derived from an EMBL/GenBank/DDBJ whole genome shotgun (WGS) entry which is preliminary data.</text>
</comment>
<dbReference type="SUPFAM" id="SSF52343">
    <property type="entry name" value="Ferredoxin reductase-like, C-terminal NADP-linked domain"/>
    <property type="match status" value="1"/>
</dbReference>
<protein>
    <submittedName>
        <fullName evidence="4">Sulfite reductase [NADPH] flavoprotein alpha-component</fullName>
        <ecNumber evidence="4">1.8.1.2</ecNumber>
    </submittedName>
</protein>
<dbReference type="EC" id="1.8.1.2" evidence="4"/>
<dbReference type="AlphaFoldDB" id="A0A090R2R6"/>
<comment type="cofactor">
    <cofactor evidence="1">
        <name>FMN</name>
        <dbReference type="ChEBI" id="CHEBI:58210"/>
    </cofactor>
</comment>
<dbReference type="PANTHER" id="PTHR19384">
    <property type="entry name" value="NITRIC OXIDE SYNTHASE-RELATED"/>
    <property type="match status" value="1"/>
</dbReference>
<accession>A0A090R2R6</accession>
<evidence type="ECO:0000256" key="1">
    <source>
        <dbReference type="ARBA" id="ARBA00001917"/>
    </source>
</evidence>
<evidence type="ECO:0000256" key="3">
    <source>
        <dbReference type="ARBA" id="ARBA00022643"/>
    </source>
</evidence>